<feature type="region of interest" description="Disordered" evidence="1">
    <location>
        <begin position="1"/>
        <end position="29"/>
    </location>
</feature>
<feature type="compositionally biased region" description="Polar residues" evidence="1">
    <location>
        <begin position="19"/>
        <end position="29"/>
    </location>
</feature>
<dbReference type="AlphaFoldDB" id="A0A915KRF2"/>
<reference evidence="3" key="1">
    <citation type="submission" date="2022-11" db="UniProtKB">
        <authorList>
            <consortium name="WormBaseParasite"/>
        </authorList>
    </citation>
    <scope>IDENTIFICATION</scope>
</reference>
<keyword evidence="2" id="KW-1185">Reference proteome</keyword>
<dbReference type="Proteomes" id="UP000887565">
    <property type="component" value="Unplaced"/>
</dbReference>
<evidence type="ECO:0000313" key="3">
    <source>
        <dbReference type="WBParaSite" id="nRc.2.0.1.t41469-RA"/>
    </source>
</evidence>
<sequence>MTTEIDDDYNRSHGDKEQTASTPNLISESTNNLRDRRLLGQYHNIQLSVEVTVVSYDNHFYLGPYKV</sequence>
<accession>A0A915KRF2</accession>
<feature type="compositionally biased region" description="Basic and acidic residues" evidence="1">
    <location>
        <begin position="8"/>
        <end position="18"/>
    </location>
</feature>
<evidence type="ECO:0000256" key="1">
    <source>
        <dbReference type="SAM" id="MobiDB-lite"/>
    </source>
</evidence>
<organism evidence="2 3">
    <name type="scientific">Romanomermis culicivorax</name>
    <name type="common">Nematode worm</name>
    <dbReference type="NCBI Taxonomy" id="13658"/>
    <lineage>
        <taxon>Eukaryota</taxon>
        <taxon>Metazoa</taxon>
        <taxon>Ecdysozoa</taxon>
        <taxon>Nematoda</taxon>
        <taxon>Enoplea</taxon>
        <taxon>Dorylaimia</taxon>
        <taxon>Mermithida</taxon>
        <taxon>Mermithoidea</taxon>
        <taxon>Mermithidae</taxon>
        <taxon>Romanomermis</taxon>
    </lineage>
</organism>
<dbReference type="WBParaSite" id="nRc.2.0.1.t41469-RA">
    <property type="protein sequence ID" value="nRc.2.0.1.t41469-RA"/>
    <property type="gene ID" value="nRc.2.0.1.g41469"/>
</dbReference>
<protein>
    <submittedName>
        <fullName evidence="3">Uncharacterized protein</fullName>
    </submittedName>
</protein>
<proteinExistence type="predicted"/>
<name>A0A915KRF2_ROMCU</name>
<evidence type="ECO:0000313" key="2">
    <source>
        <dbReference type="Proteomes" id="UP000887565"/>
    </source>
</evidence>